<evidence type="ECO:0000256" key="2">
    <source>
        <dbReference type="ARBA" id="ARBA00006214"/>
    </source>
</evidence>
<dbReference type="PANTHER" id="PTHR34573">
    <property type="entry name" value="VKC DOMAIN-CONTAINING PROTEIN"/>
    <property type="match status" value="1"/>
</dbReference>
<dbReference type="SMART" id="SM00756">
    <property type="entry name" value="VKc"/>
    <property type="match status" value="1"/>
</dbReference>
<protein>
    <submittedName>
        <fullName evidence="12">Vitamin K epoxide reductase</fullName>
    </submittedName>
</protein>
<feature type="domain" description="Vitamin K epoxide reductase" evidence="11">
    <location>
        <begin position="6"/>
        <end position="137"/>
    </location>
</feature>
<dbReference type="EMBL" id="CP019964">
    <property type="protein sequence ID" value="ASI13358.1"/>
    <property type="molecule type" value="Genomic_DNA"/>
</dbReference>
<dbReference type="Pfam" id="PF07884">
    <property type="entry name" value="VKOR"/>
    <property type="match status" value="1"/>
</dbReference>
<comment type="subcellular location">
    <subcellularLocation>
        <location evidence="1">Membrane</location>
        <topology evidence="1">Multi-pass membrane protein</topology>
    </subcellularLocation>
</comment>
<dbReference type="KEGG" id="marh:Mia14_0010"/>
<reference evidence="12 13" key="1">
    <citation type="journal article" date="2017" name="Nat. Commun.">
        <title>'ARMAN' archaea depend on association with euryarchaeal host in culture and in situ.</title>
        <authorList>
            <person name="Golyshina O."/>
            <person name="Toshchakov S."/>
            <person name="Makarova K."/>
            <person name="Gavrilov S."/>
            <person name="Korzhenkov A."/>
            <person name="La Cono V."/>
            <person name="Arcadi E."/>
            <person name="Nechitaylo T."/>
            <person name="Ferrer M."/>
            <person name="Kublanov I."/>
            <person name="Wolf Y."/>
            <person name="Yakimov M."/>
            <person name="Golyshin P."/>
            <person name="Slesarev A."/>
            <person name="Kozyavkin S."/>
        </authorList>
    </citation>
    <scope>NUCLEOTIDE SEQUENCE [LARGE SCALE GENOMIC DNA]</scope>
    <source>
        <strain evidence="12 13">Mia14</strain>
    </source>
</reference>
<keyword evidence="9" id="KW-0676">Redox-active center</keyword>
<evidence type="ECO:0000313" key="13">
    <source>
        <dbReference type="Proteomes" id="UP000197679"/>
    </source>
</evidence>
<dbReference type="GO" id="GO:0048038">
    <property type="term" value="F:quinone binding"/>
    <property type="evidence" value="ECO:0007669"/>
    <property type="project" value="UniProtKB-KW"/>
</dbReference>
<dbReference type="InterPro" id="IPR012932">
    <property type="entry name" value="VKOR"/>
</dbReference>
<feature type="transmembrane region" description="Helical" evidence="10">
    <location>
        <begin position="59"/>
        <end position="80"/>
    </location>
</feature>
<evidence type="ECO:0000256" key="8">
    <source>
        <dbReference type="ARBA" id="ARBA00023157"/>
    </source>
</evidence>
<evidence type="ECO:0000256" key="9">
    <source>
        <dbReference type="ARBA" id="ARBA00023284"/>
    </source>
</evidence>
<keyword evidence="7 10" id="KW-0472">Membrane</keyword>
<keyword evidence="3 10" id="KW-0812">Transmembrane</keyword>
<evidence type="ECO:0000256" key="1">
    <source>
        <dbReference type="ARBA" id="ARBA00004141"/>
    </source>
</evidence>
<dbReference type="AlphaFoldDB" id="A0A218NLM8"/>
<comment type="similarity">
    <text evidence="2">Belongs to the VKOR family.</text>
</comment>
<evidence type="ECO:0000256" key="5">
    <source>
        <dbReference type="ARBA" id="ARBA00022989"/>
    </source>
</evidence>
<dbReference type="GO" id="GO:0016020">
    <property type="term" value="C:membrane"/>
    <property type="evidence" value="ECO:0007669"/>
    <property type="project" value="UniProtKB-SubCell"/>
</dbReference>
<dbReference type="InterPro" id="IPR038354">
    <property type="entry name" value="VKOR_sf"/>
</dbReference>
<keyword evidence="5 10" id="KW-1133">Transmembrane helix</keyword>
<evidence type="ECO:0000256" key="6">
    <source>
        <dbReference type="ARBA" id="ARBA00023002"/>
    </source>
</evidence>
<organism evidence="12 13">
    <name type="scientific">Candidatus Mancarchaeum acidiphilum</name>
    <dbReference type="NCBI Taxonomy" id="1920749"/>
    <lineage>
        <taxon>Archaea</taxon>
        <taxon>Candidatus Micrarchaeota</taxon>
        <taxon>Candidatus Mancarchaeum</taxon>
    </lineage>
</organism>
<accession>A0A218NLM8</accession>
<keyword evidence="13" id="KW-1185">Reference proteome</keyword>
<evidence type="ECO:0000256" key="4">
    <source>
        <dbReference type="ARBA" id="ARBA00022719"/>
    </source>
</evidence>
<dbReference type="Gene3D" id="1.20.1440.130">
    <property type="entry name" value="VKOR domain"/>
    <property type="match status" value="1"/>
</dbReference>
<feature type="transmembrane region" description="Helical" evidence="10">
    <location>
        <begin position="113"/>
        <end position="135"/>
    </location>
</feature>
<keyword evidence="4" id="KW-0874">Quinone</keyword>
<dbReference type="GO" id="GO:0016491">
    <property type="term" value="F:oxidoreductase activity"/>
    <property type="evidence" value="ECO:0007669"/>
    <property type="project" value="UniProtKB-KW"/>
</dbReference>
<keyword evidence="8" id="KW-1015">Disulfide bond</keyword>
<evidence type="ECO:0000259" key="11">
    <source>
        <dbReference type="SMART" id="SM00756"/>
    </source>
</evidence>
<dbReference type="PANTHER" id="PTHR34573:SF1">
    <property type="entry name" value="VITAMIN K EPOXIDE REDUCTASE DOMAIN-CONTAINING PROTEIN"/>
    <property type="match status" value="1"/>
</dbReference>
<sequence>MVYMELRQLKYILIILLIVGIVDEIYESYIYFSPKSLVCPDTGIINCGVVLSSSYATVIGIPLAILGLTWVIVALVITLYTKLQRTFVPYLWIAFGALGVAYSIIAQSLIGKICIYCTLLDTIIILSVAILYYILRNQSATSGK</sequence>
<evidence type="ECO:0000256" key="10">
    <source>
        <dbReference type="SAM" id="Phobius"/>
    </source>
</evidence>
<evidence type="ECO:0000313" key="12">
    <source>
        <dbReference type="EMBL" id="ASI13358.1"/>
    </source>
</evidence>
<name>A0A218NLM8_9ARCH</name>
<feature type="transmembrane region" description="Helical" evidence="10">
    <location>
        <begin position="87"/>
        <end position="107"/>
    </location>
</feature>
<keyword evidence="6" id="KW-0560">Oxidoreductase</keyword>
<proteinExistence type="inferred from homology"/>
<evidence type="ECO:0000256" key="3">
    <source>
        <dbReference type="ARBA" id="ARBA00022692"/>
    </source>
</evidence>
<feature type="transmembrane region" description="Helical" evidence="10">
    <location>
        <begin position="12"/>
        <end position="32"/>
    </location>
</feature>
<gene>
    <name evidence="12" type="ORF">Mia14_0010</name>
</gene>
<dbReference type="Proteomes" id="UP000197679">
    <property type="component" value="Chromosome"/>
</dbReference>
<evidence type="ECO:0000256" key="7">
    <source>
        <dbReference type="ARBA" id="ARBA00023136"/>
    </source>
</evidence>